<evidence type="ECO:0000256" key="15">
    <source>
        <dbReference type="SAM" id="MobiDB-lite"/>
    </source>
</evidence>
<accession>A0A6P8RTM9</accession>
<dbReference type="Proteomes" id="UP000515159">
    <property type="component" value="Chromosome 7"/>
</dbReference>
<keyword evidence="8" id="KW-0492">Microsome</keyword>
<dbReference type="PROSITE" id="PS00086">
    <property type="entry name" value="CYTOCHROME_P450"/>
    <property type="match status" value="1"/>
</dbReference>
<evidence type="ECO:0000256" key="4">
    <source>
        <dbReference type="ARBA" id="ARBA00010617"/>
    </source>
</evidence>
<keyword evidence="10 13" id="KW-0408">Iron</keyword>
<evidence type="ECO:0000256" key="14">
    <source>
        <dbReference type="RuleBase" id="RU000461"/>
    </source>
</evidence>
<dbReference type="AlphaFoldDB" id="A0A6P8RTM9"/>
<dbReference type="RefSeq" id="XP_033808922.1">
    <property type="nucleotide sequence ID" value="XM_033953031.1"/>
</dbReference>
<dbReference type="GO" id="GO:0042446">
    <property type="term" value="P:hormone biosynthetic process"/>
    <property type="evidence" value="ECO:0007669"/>
    <property type="project" value="TreeGrafter"/>
</dbReference>
<dbReference type="InterPro" id="IPR017972">
    <property type="entry name" value="Cyt_P450_CS"/>
</dbReference>
<evidence type="ECO:0000256" key="7">
    <source>
        <dbReference type="ARBA" id="ARBA00022824"/>
    </source>
</evidence>
<organism evidence="16 17">
    <name type="scientific">Geotrypetes seraphini</name>
    <name type="common">Gaboon caecilian</name>
    <name type="synonym">Caecilia seraphini</name>
    <dbReference type="NCBI Taxonomy" id="260995"/>
    <lineage>
        <taxon>Eukaryota</taxon>
        <taxon>Metazoa</taxon>
        <taxon>Chordata</taxon>
        <taxon>Craniata</taxon>
        <taxon>Vertebrata</taxon>
        <taxon>Euteleostomi</taxon>
        <taxon>Amphibia</taxon>
        <taxon>Gymnophiona</taxon>
        <taxon>Geotrypetes</taxon>
    </lineage>
</organism>
<evidence type="ECO:0000256" key="9">
    <source>
        <dbReference type="ARBA" id="ARBA00023002"/>
    </source>
</evidence>
<sequence>MNLAGMAELGSGWKEQVQPALLASLLLLLCFEVALRVRSPRRTRSPPGPFAWPLLGNVMQLGELPHLTFCRMAQKYGDVFQIRLGRRAVLVLNGEAAIRRALLGQCAQFAGRPGFSSYRAISGGKSMAFGGYSELWRLHRKIAHSTLRAFSSADADARAILQRHIADEARELVEAFASLSARGRYFDPSLECTVAVANVICALCFGQRYGHEDQEFKSLLGRTLKFGQTVGAGSLVDLLPWLQTFPNPARSLYRSFQELNREAFDFVKAKISHHRRTYDPAVTRDMSDAFIRDIGRLGDGYVEGTVTDLFGAGQDTNSAALTWVLFLLVRYPHLQARLHEELEGAVGRERLPAWEDRRRLPFLEAFLYETLRFSSFVPFTIPHCTTADVTVDGFHVPKDTVVFVNQWSVNHDRAKWKDPHAFDPGRFLDDKGELDRDLAKGVLIFSLGKRRCIGDEFSKVQLFLFTAILLHQCTFLADPAEGLSMGCVNGLTLRPRPFSLSVTLRHRRRQPSASDSGPGIFASTSATC</sequence>
<keyword evidence="7" id="KW-0256">Endoplasmic reticulum</keyword>
<keyword evidence="6 13" id="KW-0479">Metal-binding</keyword>
<evidence type="ECO:0000256" key="8">
    <source>
        <dbReference type="ARBA" id="ARBA00022848"/>
    </source>
</evidence>
<keyword evidence="11 14" id="KW-0503">Monooxygenase</keyword>
<evidence type="ECO:0000256" key="3">
    <source>
        <dbReference type="ARBA" id="ARBA00004406"/>
    </source>
</evidence>
<dbReference type="PANTHER" id="PTHR24289:SF15">
    <property type="entry name" value="CYTOCHROME P450 FAMILY 1 SUBFAMILY B MEMBER 1"/>
    <property type="match status" value="1"/>
</dbReference>
<dbReference type="InParanoid" id="A0A6P8RTM9"/>
<feature type="region of interest" description="Disordered" evidence="15">
    <location>
        <begin position="507"/>
        <end position="528"/>
    </location>
</feature>
<protein>
    <submittedName>
        <fullName evidence="17">Cytochrome P450 1B1-like</fullName>
    </submittedName>
</protein>
<dbReference type="PRINTS" id="PR00463">
    <property type="entry name" value="EP450I"/>
</dbReference>
<keyword evidence="12" id="KW-0472">Membrane</keyword>
<dbReference type="FunFam" id="1.10.630.10:FF:000238">
    <property type="entry name" value="Cytochrome P450 2A6"/>
    <property type="match status" value="1"/>
</dbReference>
<evidence type="ECO:0000256" key="11">
    <source>
        <dbReference type="ARBA" id="ARBA00023033"/>
    </source>
</evidence>
<dbReference type="InterPro" id="IPR001128">
    <property type="entry name" value="Cyt_P450"/>
</dbReference>
<comment type="similarity">
    <text evidence="4 14">Belongs to the cytochrome P450 family.</text>
</comment>
<dbReference type="PRINTS" id="PR00385">
    <property type="entry name" value="P450"/>
</dbReference>
<dbReference type="PANTHER" id="PTHR24289">
    <property type="entry name" value="STEROID 17-ALPHA-HYDROXYLASE/17,20 LYASE"/>
    <property type="match status" value="1"/>
</dbReference>
<feature type="binding site" description="axial binding residue" evidence="13">
    <location>
        <position position="452"/>
    </location>
    <ligand>
        <name>heme</name>
        <dbReference type="ChEBI" id="CHEBI:30413"/>
    </ligand>
    <ligandPart>
        <name>Fe</name>
        <dbReference type="ChEBI" id="CHEBI:18248"/>
    </ligandPart>
</feature>
<keyword evidence="16" id="KW-1185">Reference proteome</keyword>
<proteinExistence type="inferred from homology"/>
<name>A0A6P8RTM9_GEOSA</name>
<evidence type="ECO:0000313" key="17">
    <source>
        <dbReference type="RefSeq" id="XP_033808922.1"/>
    </source>
</evidence>
<dbReference type="InterPro" id="IPR036396">
    <property type="entry name" value="Cyt_P450_sf"/>
</dbReference>
<evidence type="ECO:0000313" key="16">
    <source>
        <dbReference type="Proteomes" id="UP000515159"/>
    </source>
</evidence>
<evidence type="ECO:0000256" key="13">
    <source>
        <dbReference type="PIRSR" id="PIRSR602401-1"/>
    </source>
</evidence>
<dbReference type="GO" id="GO:0005506">
    <property type="term" value="F:iron ion binding"/>
    <property type="evidence" value="ECO:0007669"/>
    <property type="project" value="InterPro"/>
</dbReference>
<dbReference type="GO" id="GO:0004508">
    <property type="term" value="F:steroid 17-alpha-monooxygenase activity"/>
    <property type="evidence" value="ECO:0007669"/>
    <property type="project" value="TreeGrafter"/>
</dbReference>
<evidence type="ECO:0000256" key="12">
    <source>
        <dbReference type="ARBA" id="ARBA00023136"/>
    </source>
</evidence>
<dbReference type="InterPro" id="IPR002401">
    <property type="entry name" value="Cyt_P450_E_grp-I"/>
</dbReference>
<dbReference type="GeneID" id="117364139"/>
<evidence type="ECO:0000256" key="10">
    <source>
        <dbReference type="ARBA" id="ARBA00023004"/>
    </source>
</evidence>
<dbReference type="Gene3D" id="1.10.630.10">
    <property type="entry name" value="Cytochrome P450"/>
    <property type="match status" value="1"/>
</dbReference>
<dbReference type="GO" id="GO:0005789">
    <property type="term" value="C:endoplasmic reticulum membrane"/>
    <property type="evidence" value="ECO:0007669"/>
    <property type="project" value="UniProtKB-SubCell"/>
</dbReference>
<dbReference type="SUPFAM" id="SSF48264">
    <property type="entry name" value="Cytochrome P450"/>
    <property type="match status" value="1"/>
</dbReference>
<reference evidence="17" key="1">
    <citation type="submission" date="2025-08" db="UniProtKB">
        <authorList>
            <consortium name="RefSeq"/>
        </authorList>
    </citation>
    <scope>IDENTIFICATION</scope>
</reference>
<comment type="cofactor">
    <cofactor evidence="1 13">
        <name>heme</name>
        <dbReference type="ChEBI" id="CHEBI:30413"/>
    </cofactor>
</comment>
<gene>
    <name evidence="17" type="primary">LOC117364139</name>
</gene>
<evidence type="ECO:0000256" key="1">
    <source>
        <dbReference type="ARBA" id="ARBA00001971"/>
    </source>
</evidence>
<dbReference type="GO" id="GO:0020037">
    <property type="term" value="F:heme binding"/>
    <property type="evidence" value="ECO:0007669"/>
    <property type="project" value="InterPro"/>
</dbReference>
<evidence type="ECO:0000256" key="2">
    <source>
        <dbReference type="ARBA" id="ARBA00004174"/>
    </source>
</evidence>
<evidence type="ECO:0000256" key="5">
    <source>
        <dbReference type="ARBA" id="ARBA00022617"/>
    </source>
</evidence>
<dbReference type="Pfam" id="PF00067">
    <property type="entry name" value="p450"/>
    <property type="match status" value="1"/>
</dbReference>
<dbReference type="OrthoDB" id="1055148at2759"/>
<evidence type="ECO:0000256" key="6">
    <source>
        <dbReference type="ARBA" id="ARBA00022723"/>
    </source>
</evidence>
<keyword evidence="5 13" id="KW-0349">Heme</keyword>
<comment type="subcellular location">
    <subcellularLocation>
        <location evidence="3">Endoplasmic reticulum membrane</location>
        <topology evidence="3">Peripheral membrane protein</topology>
    </subcellularLocation>
    <subcellularLocation>
        <location evidence="2">Microsome membrane</location>
        <topology evidence="2">Peripheral membrane protein</topology>
    </subcellularLocation>
</comment>
<keyword evidence="9 14" id="KW-0560">Oxidoreductase</keyword>
<dbReference type="KEGG" id="gsh:117364139"/>
<dbReference type="GO" id="GO:0042448">
    <property type="term" value="P:progesterone metabolic process"/>
    <property type="evidence" value="ECO:0007669"/>
    <property type="project" value="TreeGrafter"/>
</dbReference>